<dbReference type="InterPro" id="IPR003838">
    <property type="entry name" value="ABC3_permease_C"/>
</dbReference>
<keyword evidence="4 7" id="KW-1133">Transmembrane helix</keyword>
<dbReference type="Proteomes" id="UP000198221">
    <property type="component" value="Chromosome I"/>
</dbReference>
<evidence type="ECO:0000259" key="8">
    <source>
        <dbReference type="Pfam" id="PF02687"/>
    </source>
</evidence>
<gene>
    <name evidence="9" type="ORF">GA0070613_2655</name>
</gene>
<feature type="transmembrane region" description="Helical" evidence="7">
    <location>
        <begin position="870"/>
        <end position="893"/>
    </location>
</feature>
<organism evidence="9 10">
    <name type="scientific">Micromonospora inositola</name>
    <dbReference type="NCBI Taxonomy" id="47865"/>
    <lineage>
        <taxon>Bacteria</taxon>
        <taxon>Bacillati</taxon>
        <taxon>Actinomycetota</taxon>
        <taxon>Actinomycetes</taxon>
        <taxon>Micromonosporales</taxon>
        <taxon>Micromonosporaceae</taxon>
        <taxon>Micromonospora</taxon>
    </lineage>
</organism>
<accession>A0A1C5IDH8</accession>
<dbReference type="GO" id="GO:0022857">
    <property type="term" value="F:transmembrane transporter activity"/>
    <property type="evidence" value="ECO:0007669"/>
    <property type="project" value="TreeGrafter"/>
</dbReference>
<sequence>MLGFIWRQLRGRAGRSVALLVGALVATTGFIVLTGTTTASRLQVIGAVERNSAAAYDILVRPKGSRTAQEAARGLVQPNYLSGLFGGITMSQYRQVAAIDGVRVAAPIAMLGYSTRGVPVKMDLTAAVDRNAERQVIRIDPTFSAERGLSHASAHPHYAYVTRNEVVYPDFGGEDGSGPVRYSNGKTYRVGVCEGGHGVPLEVLPDGRAEPICGPPEVGGEAGTTRSDLEESSFLAFRLLPDGRFEDMEVVRGERRVRVVNRLVVSIGWYVPFLIAAVDPPAEERLVGLNAAVAEGRTLRTDDLPVDLPGTQNTQFPVLVTSRPYVDGTVSVSYSRLRPERVAGLSAAAVARALATADRTPAGSARLDVETAHSAQMTAEVQGGGDCCYAALWPLVQAGQTGYDELPDGVLRARTVDPDPGAYALPNEPTAVPWLSADVSFRPLRQLEIRETPVTRYPGWRPVGVFDPERLARFGDLSRVPLETYEPPTAEGADARSRAALGGQPLLPSGNPGGYLGTPPFLLTNLAALPKLLEEAAGPQRSAPISAIRVRVADVDGYSERSAERVRLVAEQIAAATGLDVDITLGSSPAPQTVELPAGSFGRPALRLAENWSALGVASVIVQAVDRKSVLLFLLVLVVCALFLGNAVAAAVRDRRSELALLSCLGWPARRITMLVLGEVATLGLAAGLLSLALATPVSAALGIDVGWRRAVLAVPVALLLALVAGLAPALRAGRAHPAAALRPPVAAARRAGRPRTVLRLAVTNLARTPGRSLLGAGALAIGVAALTLVGAVSYAFRGAVVGSLLGDAISLSVRGPDVVAAAATVLLGTAAVADVLYLGIRDRAAELATLRAIGWTDAALGRLIGYEGLALGGLGAVTGALLGLLGAVGLIGSLPGSLLLVAVVTAVAGLVVSCLAALLPAALLRRLPTARLLAEE</sequence>
<evidence type="ECO:0000313" key="9">
    <source>
        <dbReference type="EMBL" id="SCG56235.1"/>
    </source>
</evidence>
<feature type="transmembrane region" description="Helical" evidence="7">
    <location>
        <begin position="672"/>
        <end position="695"/>
    </location>
</feature>
<dbReference type="AlphaFoldDB" id="A0A1C5IDH8"/>
<dbReference type="EMBL" id="LT607754">
    <property type="protein sequence ID" value="SCG56235.1"/>
    <property type="molecule type" value="Genomic_DNA"/>
</dbReference>
<dbReference type="GO" id="GO:0005886">
    <property type="term" value="C:plasma membrane"/>
    <property type="evidence" value="ECO:0007669"/>
    <property type="project" value="UniProtKB-SubCell"/>
</dbReference>
<evidence type="ECO:0000256" key="2">
    <source>
        <dbReference type="ARBA" id="ARBA00022475"/>
    </source>
</evidence>
<feature type="transmembrane region" description="Helical" evidence="7">
    <location>
        <begin position="774"/>
        <end position="797"/>
    </location>
</feature>
<comment type="similarity">
    <text evidence="6">Belongs to the ABC-4 integral membrane protein family.</text>
</comment>
<comment type="subcellular location">
    <subcellularLocation>
        <location evidence="1">Cell membrane</location>
        <topology evidence="1">Multi-pass membrane protein</topology>
    </subcellularLocation>
</comment>
<evidence type="ECO:0000256" key="6">
    <source>
        <dbReference type="ARBA" id="ARBA00038076"/>
    </source>
</evidence>
<keyword evidence="2" id="KW-1003">Cell membrane</keyword>
<feature type="transmembrane region" description="Helical" evidence="7">
    <location>
        <begin position="899"/>
        <end position="925"/>
    </location>
</feature>
<evidence type="ECO:0000256" key="4">
    <source>
        <dbReference type="ARBA" id="ARBA00022989"/>
    </source>
</evidence>
<feature type="domain" description="ABC3 transporter permease C-terminal" evidence="8">
    <location>
        <begin position="631"/>
        <end position="737"/>
    </location>
</feature>
<dbReference type="RefSeq" id="WP_089012548.1">
    <property type="nucleotide sequence ID" value="NZ_LT607754.1"/>
</dbReference>
<evidence type="ECO:0000256" key="1">
    <source>
        <dbReference type="ARBA" id="ARBA00004651"/>
    </source>
</evidence>
<keyword evidence="3 7" id="KW-0812">Transmembrane</keyword>
<dbReference type="PANTHER" id="PTHR30572">
    <property type="entry name" value="MEMBRANE COMPONENT OF TRANSPORTER-RELATED"/>
    <property type="match status" value="1"/>
</dbReference>
<dbReference type="OrthoDB" id="3268975at2"/>
<evidence type="ECO:0000256" key="3">
    <source>
        <dbReference type="ARBA" id="ARBA00022692"/>
    </source>
</evidence>
<name>A0A1C5IDH8_9ACTN</name>
<evidence type="ECO:0000313" key="10">
    <source>
        <dbReference type="Proteomes" id="UP000198221"/>
    </source>
</evidence>
<protein>
    <submittedName>
        <fullName evidence="9">FtsX-like permease family protein</fullName>
    </submittedName>
</protein>
<evidence type="ECO:0000256" key="5">
    <source>
        <dbReference type="ARBA" id="ARBA00023136"/>
    </source>
</evidence>
<proteinExistence type="inferred from homology"/>
<keyword evidence="10" id="KW-1185">Reference proteome</keyword>
<dbReference type="PANTHER" id="PTHR30572:SF4">
    <property type="entry name" value="ABC TRANSPORTER PERMEASE YTRF"/>
    <property type="match status" value="1"/>
</dbReference>
<feature type="transmembrane region" description="Helical" evidence="7">
    <location>
        <begin position="707"/>
        <end position="728"/>
    </location>
</feature>
<keyword evidence="5 7" id="KW-0472">Membrane</keyword>
<dbReference type="Pfam" id="PF02687">
    <property type="entry name" value="FtsX"/>
    <property type="match status" value="1"/>
</dbReference>
<dbReference type="InterPro" id="IPR050250">
    <property type="entry name" value="Macrolide_Exporter_MacB"/>
</dbReference>
<feature type="transmembrane region" description="Helical" evidence="7">
    <location>
        <begin position="630"/>
        <end position="652"/>
    </location>
</feature>
<reference evidence="10" key="1">
    <citation type="submission" date="2016-06" db="EMBL/GenBank/DDBJ databases">
        <authorList>
            <person name="Varghese N."/>
            <person name="Submissions Spin"/>
        </authorList>
    </citation>
    <scope>NUCLEOTIDE SEQUENCE [LARGE SCALE GENOMIC DNA]</scope>
    <source>
        <strain evidence="10">DSM 43819</strain>
    </source>
</reference>
<feature type="transmembrane region" description="Helical" evidence="7">
    <location>
        <begin position="819"/>
        <end position="841"/>
    </location>
</feature>
<evidence type="ECO:0000256" key="7">
    <source>
        <dbReference type="SAM" id="Phobius"/>
    </source>
</evidence>